<dbReference type="InterPro" id="IPR001898">
    <property type="entry name" value="SLC13A/DASS"/>
</dbReference>
<keyword evidence="5 6" id="KW-0472">Membrane</keyword>
<proteinExistence type="inferred from homology"/>
<comment type="caution">
    <text evidence="7">The sequence shown here is derived from an EMBL/GenBank/DDBJ whole genome shotgun (WGS) entry which is preliminary data.</text>
</comment>
<feature type="transmembrane region" description="Helical" evidence="6">
    <location>
        <begin position="402"/>
        <end position="419"/>
    </location>
</feature>
<dbReference type="Pfam" id="PF00939">
    <property type="entry name" value="Na_sulph_symp"/>
    <property type="match status" value="1"/>
</dbReference>
<comment type="similarity">
    <text evidence="2">Belongs to the SLC13A/DASS transporter (TC 2.A.47) family. NADC subfamily.</text>
</comment>
<feature type="transmembrane region" description="Helical" evidence="6">
    <location>
        <begin position="329"/>
        <end position="347"/>
    </location>
</feature>
<keyword evidence="8" id="KW-1185">Reference proteome</keyword>
<keyword evidence="4 6" id="KW-1133">Transmembrane helix</keyword>
<feature type="transmembrane region" description="Helical" evidence="6">
    <location>
        <begin position="277"/>
        <end position="299"/>
    </location>
</feature>
<evidence type="ECO:0008006" key="9">
    <source>
        <dbReference type="Google" id="ProtNLM"/>
    </source>
</evidence>
<dbReference type="GO" id="GO:0005886">
    <property type="term" value="C:plasma membrane"/>
    <property type="evidence" value="ECO:0007669"/>
    <property type="project" value="TreeGrafter"/>
</dbReference>
<evidence type="ECO:0000256" key="3">
    <source>
        <dbReference type="ARBA" id="ARBA00022692"/>
    </source>
</evidence>
<evidence type="ECO:0000313" key="8">
    <source>
        <dbReference type="Proteomes" id="UP000821866"/>
    </source>
</evidence>
<name>A0A9J6DLW4_RHIMP</name>
<evidence type="ECO:0000256" key="5">
    <source>
        <dbReference type="ARBA" id="ARBA00023136"/>
    </source>
</evidence>
<dbReference type="PANTHER" id="PTHR10283:SF82">
    <property type="entry name" value="SOLUTE CARRIER FAMILY 13 MEMBER 2"/>
    <property type="match status" value="1"/>
</dbReference>
<evidence type="ECO:0000256" key="6">
    <source>
        <dbReference type="SAM" id="Phobius"/>
    </source>
</evidence>
<feature type="transmembrane region" description="Helical" evidence="6">
    <location>
        <begin position="236"/>
        <end position="257"/>
    </location>
</feature>
<feature type="transmembrane region" description="Helical" evidence="6">
    <location>
        <begin position="147"/>
        <end position="166"/>
    </location>
</feature>
<feature type="transmembrane region" description="Helical" evidence="6">
    <location>
        <begin position="110"/>
        <end position="127"/>
    </location>
</feature>
<sequence length="631" mass="70340">MASIVPRGLDYILYFDNWFCGVDLQVVLKKVGISSVGTVREARLKGCKLPSDKDLKKKGRGSYMEMATTFEGVSLRAVKWFDNRPVTLLSTFASASPEQAVKRFDKKTRTTNTVLLTLAAIMMSIAIETTNLHKRIALWVLLQCGQSLRNIMAGYTVATFLITLLLKNSATADIMVPVVDATVHEIHYIYMKDMYTQCFGADAKKRPSVSYIANALKLDDISMRQITTRFIKIRKVLLIMVAYTASLGSVGTLSGTITNYVTKMIVTSVDSVTFLSWATAFLPVAFLEVLMAFIVLYFMHMRRLAMDFKKEDVHDAFLVKYRSLGKITAAEKVVVVVLAVVFFLWSTRRAVFFKGWANWFHMSAVDDTSVAFMAVAVLFAVPMSSDNLQKRILSWSVVKHKMAWGMLLTFGGGLALGVASEITQLSAEFVVVIESLNIQTPLQMQVLISLGAATLTEFTPNDAAATMLLPVVISLACKLRLNPLYLVFPVCLSVTQACIFPASSSVIAIICDEGHVTTKDLFERRHQATPLIHACKRRENRSRKYGQRRLARVLYVVQGAGFRADRLCARALRALATFGVTVALADWARPTSPPAADDLRRQRSSDLLDLLYAIYRRRQHLSQVYPVLGLQ</sequence>
<dbReference type="EMBL" id="JABSTU010000008">
    <property type="protein sequence ID" value="KAH8022894.1"/>
    <property type="molecule type" value="Genomic_DNA"/>
</dbReference>
<dbReference type="PANTHER" id="PTHR10283">
    <property type="entry name" value="SOLUTE CARRIER FAMILY 13 MEMBER"/>
    <property type="match status" value="1"/>
</dbReference>
<keyword evidence="3 6" id="KW-0812">Transmembrane</keyword>
<evidence type="ECO:0000313" key="7">
    <source>
        <dbReference type="EMBL" id="KAH8022894.1"/>
    </source>
</evidence>
<dbReference type="AlphaFoldDB" id="A0A9J6DLW4"/>
<dbReference type="VEuPathDB" id="VectorBase:LOC119172803"/>
<evidence type="ECO:0000256" key="2">
    <source>
        <dbReference type="ARBA" id="ARBA00006772"/>
    </source>
</evidence>
<dbReference type="Proteomes" id="UP000821866">
    <property type="component" value="Chromosome 6"/>
</dbReference>
<reference evidence="7" key="1">
    <citation type="journal article" date="2020" name="Cell">
        <title>Large-Scale Comparative Analyses of Tick Genomes Elucidate Their Genetic Diversity and Vector Capacities.</title>
        <authorList>
            <consortium name="Tick Genome and Microbiome Consortium (TIGMIC)"/>
            <person name="Jia N."/>
            <person name="Wang J."/>
            <person name="Shi W."/>
            <person name="Du L."/>
            <person name="Sun Y."/>
            <person name="Zhan W."/>
            <person name="Jiang J.F."/>
            <person name="Wang Q."/>
            <person name="Zhang B."/>
            <person name="Ji P."/>
            <person name="Bell-Sakyi L."/>
            <person name="Cui X.M."/>
            <person name="Yuan T.T."/>
            <person name="Jiang B.G."/>
            <person name="Yang W.F."/>
            <person name="Lam T.T."/>
            <person name="Chang Q.C."/>
            <person name="Ding S.J."/>
            <person name="Wang X.J."/>
            <person name="Zhu J.G."/>
            <person name="Ruan X.D."/>
            <person name="Zhao L."/>
            <person name="Wei J.T."/>
            <person name="Ye R.Z."/>
            <person name="Que T.C."/>
            <person name="Du C.H."/>
            <person name="Zhou Y.H."/>
            <person name="Cheng J.X."/>
            <person name="Dai P.F."/>
            <person name="Guo W.B."/>
            <person name="Han X.H."/>
            <person name="Huang E.J."/>
            <person name="Li L.F."/>
            <person name="Wei W."/>
            <person name="Gao Y.C."/>
            <person name="Liu J.Z."/>
            <person name="Shao H.Z."/>
            <person name="Wang X."/>
            <person name="Wang C.C."/>
            <person name="Yang T.C."/>
            <person name="Huo Q.B."/>
            <person name="Li W."/>
            <person name="Chen H.Y."/>
            <person name="Chen S.E."/>
            <person name="Zhou L.G."/>
            <person name="Ni X.B."/>
            <person name="Tian J.H."/>
            <person name="Sheng Y."/>
            <person name="Liu T."/>
            <person name="Pan Y.S."/>
            <person name="Xia L.Y."/>
            <person name="Li J."/>
            <person name="Zhao F."/>
            <person name="Cao W.C."/>
        </authorList>
    </citation>
    <scope>NUCLEOTIDE SEQUENCE</scope>
    <source>
        <strain evidence="7">Rmic-2018</strain>
    </source>
</reference>
<feature type="transmembrane region" description="Helical" evidence="6">
    <location>
        <begin position="359"/>
        <end position="381"/>
    </location>
</feature>
<organism evidence="7 8">
    <name type="scientific">Rhipicephalus microplus</name>
    <name type="common">Cattle tick</name>
    <name type="synonym">Boophilus microplus</name>
    <dbReference type="NCBI Taxonomy" id="6941"/>
    <lineage>
        <taxon>Eukaryota</taxon>
        <taxon>Metazoa</taxon>
        <taxon>Ecdysozoa</taxon>
        <taxon>Arthropoda</taxon>
        <taxon>Chelicerata</taxon>
        <taxon>Arachnida</taxon>
        <taxon>Acari</taxon>
        <taxon>Parasitiformes</taxon>
        <taxon>Ixodida</taxon>
        <taxon>Ixodoidea</taxon>
        <taxon>Ixodidae</taxon>
        <taxon>Rhipicephalinae</taxon>
        <taxon>Rhipicephalus</taxon>
        <taxon>Boophilus</taxon>
    </lineage>
</organism>
<dbReference type="GO" id="GO:0015137">
    <property type="term" value="F:citrate transmembrane transporter activity"/>
    <property type="evidence" value="ECO:0007669"/>
    <property type="project" value="TreeGrafter"/>
</dbReference>
<gene>
    <name evidence="7" type="ORF">HPB51_006252</name>
</gene>
<evidence type="ECO:0000256" key="1">
    <source>
        <dbReference type="ARBA" id="ARBA00004141"/>
    </source>
</evidence>
<dbReference type="GO" id="GO:0015141">
    <property type="term" value="F:succinate transmembrane transporter activity"/>
    <property type="evidence" value="ECO:0007669"/>
    <property type="project" value="TreeGrafter"/>
</dbReference>
<comment type="subcellular location">
    <subcellularLocation>
        <location evidence="1">Membrane</location>
        <topology evidence="1">Multi-pass membrane protein</topology>
    </subcellularLocation>
</comment>
<protein>
    <recommendedName>
        <fullName evidence="9">Na+/dicarboxylate na+/tricarboxylate and phosphate transporter</fullName>
    </recommendedName>
</protein>
<evidence type="ECO:0000256" key="4">
    <source>
        <dbReference type="ARBA" id="ARBA00022989"/>
    </source>
</evidence>
<accession>A0A9J6DLW4</accession>
<reference evidence="7" key="2">
    <citation type="submission" date="2021-09" db="EMBL/GenBank/DDBJ databases">
        <authorList>
            <person name="Jia N."/>
            <person name="Wang J."/>
            <person name="Shi W."/>
            <person name="Du L."/>
            <person name="Sun Y."/>
            <person name="Zhan W."/>
            <person name="Jiang J."/>
            <person name="Wang Q."/>
            <person name="Zhang B."/>
            <person name="Ji P."/>
            <person name="Sakyi L.B."/>
            <person name="Cui X."/>
            <person name="Yuan T."/>
            <person name="Jiang B."/>
            <person name="Yang W."/>
            <person name="Lam T.T.-Y."/>
            <person name="Chang Q."/>
            <person name="Ding S."/>
            <person name="Wang X."/>
            <person name="Zhu J."/>
            <person name="Ruan X."/>
            <person name="Zhao L."/>
            <person name="Wei J."/>
            <person name="Que T."/>
            <person name="Du C."/>
            <person name="Cheng J."/>
            <person name="Dai P."/>
            <person name="Han X."/>
            <person name="Huang E."/>
            <person name="Gao Y."/>
            <person name="Liu J."/>
            <person name="Shao H."/>
            <person name="Ye R."/>
            <person name="Li L."/>
            <person name="Wei W."/>
            <person name="Wang X."/>
            <person name="Wang C."/>
            <person name="Huo Q."/>
            <person name="Li W."/>
            <person name="Guo W."/>
            <person name="Chen H."/>
            <person name="Chen S."/>
            <person name="Zhou L."/>
            <person name="Zhou L."/>
            <person name="Ni X."/>
            <person name="Tian J."/>
            <person name="Zhou Y."/>
            <person name="Sheng Y."/>
            <person name="Liu T."/>
            <person name="Pan Y."/>
            <person name="Xia L."/>
            <person name="Li J."/>
            <person name="Zhao F."/>
            <person name="Cao W."/>
        </authorList>
    </citation>
    <scope>NUCLEOTIDE SEQUENCE</scope>
    <source>
        <strain evidence="7">Rmic-2018</strain>
        <tissue evidence="7">Larvae</tissue>
    </source>
</reference>